<dbReference type="PROSITE" id="PS51318">
    <property type="entry name" value="TAT"/>
    <property type="match status" value="1"/>
</dbReference>
<evidence type="ECO:0000313" key="2">
    <source>
        <dbReference type="Proteomes" id="UP001595993"/>
    </source>
</evidence>
<dbReference type="PANTHER" id="PTHR10151:SF120">
    <property type="entry name" value="BIS(5'-ADENOSYL)-TRIPHOSPHATASE"/>
    <property type="match status" value="1"/>
</dbReference>
<organism evidence="1 2">
    <name type="scientific">Streptomyces maoxianensis</name>
    <dbReference type="NCBI Taxonomy" id="1459942"/>
    <lineage>
        <taxon>Bacteria</taxon>
        <taxon>Bacillati</taxon>
        <taxon>Actinomycetota</taxon>
        <taxon>Actinomycetes</taxon>
        <taxon>Kitasatosporales</taxon>
        <taxon>Streptomycetaceae</taxon>
        <taxon>Streptomyces</taxon>
    </lineage>
</organism>
<name>A0ABV9G2G5_9ACTN</name>
<comment type="caution">
    <text evidence="1">The sequence shown here is derived from an EMBL/GenBank/DDBJ whole genome shotgun (WGS) entry which is preliminary data.</text>
</comment>
<dbReference type="Gene3D" id="3.40.720.10">
    <property type="entry name" value="Alkaline Phosphatase, subunit A"/>
    <property type="match status" value="2"/>
</dbReference>
<protein>
    <submittedName>
        <fullName evidence="1">Alkaline phosphatase family protein</fullName>
    </submittedName>
</protein>
<sequence length="429" mass="45665">MSRHAQPRMSRRNLLATIAGGAGGVIVGGIGIAATADAADTKLRTYVLVVDGCRPDEIRPLLMPRLSKLRDTGMTYPAAQSLPVMETIPNHVMMMSGVRPNRSGVPANAVYDRAERTVRDLDRPGDLKATTLFELLRGSGRTSGTVLSKKYLYGIFGSRADYQWQPEPLVPVTGHAPDAFTADAAISMIDSADPDFMFVNFGDIDRVGHSDITGTTLELARKAALAGTDVQIGRVIDHLVDTGRWSNSVVIVLADHSMDWSVPTDMVTLAPALDADPLLKGQVVIAQNGGADLLYWTGPDATRARAVARMKEIVSAQDGVLSVHEPDELRLGTVAGDLVAYVRPGYRFSDPRPYSNPIPGNHGHPATLPIPFFVTGGSGVVRRGVVSDAPARTVDVAPTVAALFGLRAPSGGWDGSARKDAFTRTPVSA</sequence>
<dbReference type="SUPFAM" id="SSF53649">
    <property type="entry name" value="Alkaline phosphatase-like"/>
    <property type="match status" value="1"/>
</dbReference>
<dbReference type="InterPro" id="IPR006311">
    <property type="entry name" value="TAT_signal"/>
</dbReference>
<dbReference type="RefSeq" id="WP_381194144.1">
    <property type="nucleotide sequence ID" value="NZ_JBHSFE010000010.1"/>
</dbReference>
<gene>
    <name evidence="1" type="ORF">ACFO9E_11980</name>
</gene>
<reference evidence="2" key="1">
    <citation type="journal article" date="2019" name="Int. J. Syst. Evol. Microbiol.">
        <title>The Global Catalogue of Microorganisms (GCM) 10K type strain sequencing project: providing services to taxonomists for standard genome sequencing and annotation.</title>
        <authorList>
            <consortium name="The Broad Institute Genomics Platform"/>
            <consortium name="The Broad Institute Genome Sequencing Center for Infectious Disease"/>
            <person name="Wu L."/>
            <person name="Ma J."/>
        </authorList>
    </citation>
    <scope>NUCLEOTIDE SEQUENCE [LARGE SCALE GENOMIC DNA]</scope>
    <source>
        <strain evidence="2">CGMCC 4.7139</strain>
    </source>
</reference>
<dbReference type="InterPro" id="IPR017850">
    <property type="entry name" value="Alkaline_phosphatase_core_sf"/>
</dbReference>
<accession>A0ABV9G2G5</accession>
<dbReference type="InterPro" id="IPR002591">
    <property type="entry name" value="Phosphodiest/P_Trfase"/>
</dbReference>
<keyword evidence="2" id="KW-1185">Reference proteome</keyword>
<dbReference type="Proteomes" id="UP001595993">
    <property type="component" value="Unassembled WGS sequence"/>
</dbReference>
<proteinExistence type="predicted"/>
<dbReference type="PANTHER" id="PTHR10151">
    <property type="entry name" value="ECTONUCLEOTIDE PYROPHOSPHATASE/PHOSPHODIESTERASE"/>
    <property type="match status" value="1"/>
</dbReference>
<dbReference type="EMBL" id="JBHSFE010000010">
    <property type="protein sequence ID" value="MFC4608531.1"/>
    <property type="molecule type" value="Genomic_DNA"/>
</dbReference>
<dbReference type="Pfam" id="PF01663">
    <property type="entry name" value="Phosphodiest"/>
    <property type="match status" value="1"/>
</dbReference>
<evidence type="ECO:0000313" key="1">
    <source>
        <dbReference type="EMBL" id="MFC4608531.1"/>
    </source>
</evidence>